<comment type="caution">
    <text evidence="1">The sequence shown here is derived from an EMBL/GenBank/DDBJ whole genome shotgun (WGS) entry which is preliminary data.</text>
</comment>
<evidence type="ECO:0000313" key="1">
    <source>
        <dbReference type="EMBL" id="PPK69002.1"/>
    </source>
</evidence>
<reference evidence="1 2" key="1">
    <citation type="submission" date="2018-02" db="EMBL/GenBank/DDBJ databases">
        <title>Genomic Encyclopedia of Archaeal and Bacterial Type Strains, Phase II (KMG-II): from individual species to whole genera.</title>
        <authorList>
            <person name="Goeker M."/>
        </authorList>
    </citation>
    <scope>NUCLEOTIDE SEQUENCE [LARGE SCALE GENOMIC DNA]</scope>
    <source>
        <strain evidence="1 2">YU 961-1</strain>
    </source>
</reference>
<evidence type="ECO:0008006" key="3">
    <source>
        <dbReference type="Google" id="ProtNLM"/>
    </source>
</evidence>
<dbReference type="AlphaFoldDB" id="A0A2S6GUT3"/>
<evidence type="ECO:0000313" key="2">
    <source>
        <dbReference type="Proteomes" id="UP000239203"/>
    </source>
</evidence>
<sequence length="215" mass="22708">MRKSVVVLGISVVVSVGVSLLGAGVAAAQVGSSAGAVVVWADLNGDRVKDKVTLRPVAGSKTQQELSATVRGKRYTARMPLENFAGTVRQPVVVDLDKDRRKEVLVVESVGANTDRLSAWRLSGRSLVPVTSGGKAVQIWQGGGVSGVLRYGCEQARSGGRFVTVSAELDWARDVYVGERVTYTVRNGKMAVIGRKHIEGARTDAAFQTKPGACA</sequence>
<name>A0A2S6GUT3_9PSEU</name>
<dbReference type="InterPro" id="IPR028994">
    <property type="entry name" value="Integrin_alpha_N"/>
</dbReference>
<dbReference type="Proteomes" id="UP000239203">
    <property type="component" value="Unassembled WGS sequence"/>
</dbReference>
<dbReference type="EMBL" id="PTIX01000004">
    <property type="protein sequence ID" value="PPK69002.1"/>
    <property type="molecule type" value="Genomic_DNA"/>
</dbReference>
<organism evidence="1 2">
    <name type="scientific">Actinokineospora auranticolor</name>
    <dbReference type="NCBI Taxonomy" id="155976"/>
    <lineage>
        <taxon>Bacteria</taxon>
        <taxon>Bacillati</taxon>
        <taxon>Actinomycetota</taxon>
        <taxon>Actinomycetes</taxon>
        <taxon>Pseudonocardiales</taxon>
        <taxon>Pseudonocardiaceae</taxon>
        <taxon>Actinokineospora</taxon>
    </lineage>
</organism>
<proteinExistence type="predicted"/>
<accession>A0A2S6GUT3</accession>
<gene>
    <name evidence="1" type="ORF">CLV40_104249</name>
</gene>
<protein>
    <recommendedName>
        <fullName evidence="3">VCBS repeat protein</fullName>
    </recommendedName>
</protein>
<dbReference type="SUPFAM" id="SSF69318">
    <property type="entry name" value="Integrin alpha N-terminal domain"/>
    <property type="match status" value="1"/>
</dbReference>
<keyword evidence="2" id="KW-1185">Reference proteome</keyword>